<dbReference type="PROSITE" id="PS51379">
    <property type="entry name" value="4FE4S_FER_2"/>
    <property type="match status" value="2"/>
</dbReference>
<organism evidence="10 11">
    <name type="scientific">Tuber magnatum</name>
    <name type="common">white Piedmont truffle</name>
    <dbReference type="NCBI Taxonomy" id="42249"/>
    <lineage>
        <taxon>Eukaryota</taxon>
        <taxon>Fungi</taxon>
        <taxon>Dikarya</taxon>
        <taxon>Ascomycota</taxon>
        <taxon>Pezizomycotina</taxon>
        <taxon>Pezizomycetes</taxon>
        <taxon>Pezizales</taxon>
        <taxon>Tuberaceae</taxon>
        <taxon>Tuber</taxon>
    </lineage>
</organism>
<evidence type="ECO:0000256" key="1">
    <source>
        <dbReference type="ARBA" id="ARBA00001966"/>
    </source>
</evidence>
<keyword evidence="4" id="KW-0479">Metal-binding</keyword>
<evidence type="ECO:0000256" key="4">
    <source>
        <dbReference type="ARBA" id="ARBA00022723"/>
    </source>
</evidence>
<dbReference type="GO" id="GO:0051539">
    <property type="term" value="F:4 iron, 4 sulfur cluster binding"/>
    <property type="evidence" value="ECO:0007669"/>
    <property type="project" value="UniProtKB-KW"/>
</dbReference>
<evidence type="ECO:0000256" key="7">
    <source>
        <dbReference type="ARBA" id="ARBA00023014"/>
    </source>
</evidence>
<dbReference type="GO" id="GO:0006120">
    <property type="term" value="P:mitochondrial electron transport, NADH to ubiquinone"/>
    <property type="evidence" value="ECO:0007669"/>
    <property type="project" value="TreeGrafter"/>
</dbReference>
<evidence type="ECO:0000259" key="9">
    <source>
        <dbReference type="PROSITE" id="PS51379"/>
    </source>
</evidence>
<dbReference type="HAMAP" id="MF_01351">
    <property type="entry name" value="NDH1_NuoI"/>
    <property type="match status" value="1"/>
</dbReference>
<evidence type="ECO:0000256" key="8">
    <source>
        <dbReference type="SAM" id="MobiDB-lite"/>
    </source>
</evidence>
<dbReference type="PANTHER" id="PTHR10849">
    <property type="entry name" value="NADH DEHYDROGENASE UBIQUINONE IRON-SULFUR PROTEIN 8, MITOCHONDRIAL"/>
    <property type="match status" value="1"/>
</dbReference>
<name>A0A317T1X5_9PEZI</name>
<dbReference type="STRING" id="42249.A0A317T1X5"/>
<dbReference type="FunFam" id="3.30.70.3270:FF:000001">
    <property type="entry name" value="NADH-quinone oxidoreductase subunit I 1"/>
    <property type="match status" value="1"/>
</dbReference>
<protein>
    <submittedName>
        <fullName evidence="10">NADH-quinone oxidoreductase</fullName>
    </submittedName>
</protein>
<dbReference type="PROSITE" id="PS00198">
    <property type="entry name" value="4FE4S_FER_1"/>
    <property type="match status" value="1"/>
</dbReference>
<dbReference type="NCBIfam" id="NF004539">
    <property type="entry name" value="PRK05888.1-5"/>
    <property type="match status" value="1"/>
</dbReference>
<comment type="cofactor">
    <cofactor evidence="1">
        <name>[4Fe-4S] cluster</name>
        <dbReference type="ChEBI" id="CHEBI:49883"/>
    </cofactor>
</comment>
<proteinExistence type="inferred from homology"/>
<dbReference type="Pfam" id="PF12838">
    <property type="entry name" value="Fer4_7"/>
    <property type="match status" value="1"/>
</dbReference>
<keyword evidence="7" id="KW-0411">Iron-sulfur</keyword>
<dbReference type="GO" id="GO:0016020">
    <property type="term" value="C:membrane"/>
    <property type="evidence" value="ECO:0007669"/>
    <property type="project" value="InterPro"/>
</dbReference>
<evidence type="ECO:0000256" key="2">
    <source>
        <dbReference type="ARBA" id="ARBA00010277"/>
    </source>
</evidence>
<feature type="domain" description="4Fe-4S ferredoxin-type" evidence="9">
    <location>
        <begin position="124"/>
        <end position="153"/>
    </location>
</feature>
<feature type="region of interest" description="Disordered" evidence="8">
    <location>
        <begin position="44"/>
        <end position="70"/>
    </location>
</feature>
<dbReference type="SUPFAM" id="SSF54862">
    <property type="entry name" value="4Fe-4S ferredoxins"/>
    <property type="match status" value="1"/>
</dbReference>
<dbReference type="GO" id="GO:0005739">
    <property type="term" value="C:mitochondrion"/>
    <property type="evidence" value="ECO:0007669"/>
    <property type="project" value="UniProtKB-ARBA"/>
</dbReference>
<dbReference type="InterPro" id="IPR010226">
    <property type="entry name" value="NADH_quinone_OxRdtase_chainI"/>
</dbReference>
<keyword evidence="11" id="KW-1185">Reference proteome</keyword>
<gene>
    <name evidence="10" type="ORF">C7212DRAFT_274857</name>
</gene>
<feature type="domain" description="4Fe-4S ferredoxin-type" evidence="9">
    <location>
        <begin position="163"/>
        <end position="192"/>
    </location>
</feature>
<evidence type="ECO:0000256" key="5">
    <source>
        <dbReference type="ARBA" id="ARBA00022967"/>
    </source>
</evidence>
<dbReference type="NCBIfam" id="TIGR01971">
    <property type="entry name" value="NuoI"/>
    <property type="match status" value="1"/>
</dbReference>
<dbReference type="NCBIfam" id="NF004538">
    <property type="entry name" value="PRK05888.1-4"/>
    <property type="match status" value="1"/>
</dbReference>
<evidence type="ECO:0000256" key="6">
    <source>
        <dbReference type="ARBA" id="ARBA00023004"/>
    </source>
</evidence>
<dbReference type="GO" id="GO:0046872">
    <property type="term" value="F:metal ion binding"/>
    <property type="evidence" value="ECO:0007669"/>
    <property type="project" value="UniProtKB-KW"/>
</dbReference>
<dbReference type="GO" id="GO:0032981">
    <property type="term" value="P:mitochondrial respiratory chain complex I assembly"/>
    <property type="evidence" value="ECO:0007669"/>
    <property type="project" value="TreeGrafter"/>
</dbReference>
<dbReference type="EMBL" id="PYWC01000002">
    <property type="protein sequence ID" value="PWW80614.1"/>
    <property type="molecule type" value="Genomic_DNA"/>
</dbReference>
<comment type="similarity">
    <text evidence="2">Belongs to the complex I 23 kDa subunit family.</text>
</comment>
<dbReference type="InterPro" id="IPR017896">
    <property type="entry name" value="4Fe4S_Fe-S-bd"/>
</dbReference>
<dbReference type="GO" id="GO:0003954">
    <property type="term" value="F:NADH dehydrogenase activity"/>
    <property type="evidence" value="ECO:0007669"/>
    <property type="project" value="TreeGrafter"/>
</dbReference>
<accession>A0A317T1X5</accession>
<keyword evidence="3" id="KW-0004">4Fe-4S</keyword>
<evidence type="ECO:0000256" key="3">
    <source>
        <dbReference type="ARBA" id="ARBA00022485"/>
    </source>
</evidence>
<dbReference type="Gene3D" id="3.30.70.3270">
    <property type="match status" value="1"/>
</dbReference>
<dbReference type="OrthoDB" id="204405at2759"/>
<keyword evidence="6" id="KW-0408">Iron</keyword>
<keyword evidence="5" id="KW-1278">Translocase</keyword>
<dbReference type="AlphaFoldDB" id="A0A317T1X5"/>
<dbReference type="InterPro" id="IPR017900">
    <property type="entry name" value="4Fe4S_Fe_S_CS"/>
</dbReference>
<comment type="caution">
    <text evidence="10">The sequence shown here is derived from an EMBL/GenBank/DDBJ whole genome shotgun (WGS) entry which is preliminary data.</text>
</comment>
<dbReference type="PANTHER" id="PTHR10849:SF20">
    <property type="entry name" value="NADH DEHYDROGENASE [UBIQUINONE] IRON-SULFUR PROTEIN 8, MITOCHONDRIAL"/>
    <property type="match status" value="1"/>
</dbReference>
<evidence type="ECO:0000313" key="10">
    <source>
        <dbReference type="EMBL" id="PWW80614.1"/>
    </source>
</evidence>
<evidence type="ECO:0000313" key="11">
    <source>
        <dbReference type="Proteomes" id="UP000246991"/>
    </source>
</evidence>
<dbReference type="Proteomes" id="UP000246991">
    <property type="component" value="Unassembled WGS sequence"/>
</dbReference>
<reference evidence="10 11" key="1">
    <citation type="submission" date="2018-03" db="EMBL/GenBank/DDBJ databases">
        <title>Genomes of Pezizomycetes fungi and the evolution of truffles.</title>
        <authorList>
            <person name="Murat C."/>
            <person name="Payen T."/>
            <person name="Noel B."/>
            <person name="Kuo A."/>
            <person name="Martin F.M."/>
        </authorList>
    </citation>
    <scope>NUCLEOTIDE SEQUENCE [LARGE SCALE GENOMIC DNA]</scope>
    <source>
        <strain evidence="10">091103-1</strain>
    </source>
</reference>
<sequence length="232" mass="26082">MTSLRSLGLVSARPTRTLLASSKPHTLLLPSASIPAAHHFSTSHIARHATPRGPPPSGLRTDRTPNWDEGESALDKAGRIFLMTEMLRGMYVVLEQYFRAPYTIMYPFEKGPISPRFRGEHALRRYPSGEERCIACKLCEAVCPALAITIEAEEREDGSRRTTRYDIDMTKCIYCGFCQESCPVDAIVESPNAEYATETREELLYNKEKLLSNGDKWEPELAAVIRADAPYR</sequence>